<reference evidence="2" key="1">
    <citation type="submission" date="2021-02" db="EMBL/GenBank/DDBJ databases">
        <title>Genome-Resolved Metagenomics of a Microbial Community Performing Photosynthetic Biological Nutrient Removal.</title>
        <authorList>
            <person name="Mcdaniel E.A."/>
        </authorList>
    </citation>
    <scope>NUCLEOTIDE SEQUENCE</scope>
    <source>
        <strain evidence="2">UWPOB_OBS1</strain>
    </source>
</reference>
<accession>A0A8J7PI39</accession>
<comment type="caution">
    <text evidence="2">The sequence shown here is derived from an EMBL/GenBank/DDBJ whole genome shotgun (WGS) entry which is preliminary data.</text>
</comment>
<name>A0A8J7PI39_9BACT</name>
<sequence>MAMANSMTLEASTAARDLPYNNRPEGGAEDNFDPLASSRDAAYGAAGGGIAADAIGPSKSAEKSTDGFEIVDSQKNVGVYNDLIKEGMPLSNENGQQEKFIDEMIGGMMLDGIRKEGFLLDVDKPTDRQVGEALIDIGLKNRIGQLGDAAVKSELNLPADAGAEAVKDAYIKHALKEMGSQFGQELENPEQMAKAVRDWAAGTMKDAIGLKK</sequence>
<gene>
    <name evidence="2" type="ORF">J0M35_07285</name>
</gene>
<evidence type="ECO:0000313" key="3">
    <source>
        <dbReference type="Proteomes" id="UP000664277"/>
    </source>
</evidence>
<dbReference type="AlphaFoldDB" id="A0A8J7PI39"/>
<evidence type="ECO:0000313" key="2">
    <source>
        <dbReference type="EMBL" id="MBN8660150.1"/>
    </source>
</evidence>
<feature type="region of interest" description="Disordered" evidence="1">
    <location>
        <begin position="1"/>
        <end position="39"/>
    </location>
</feature>
<feature type="compositionally biased region" description="Polar residues" evidence="1">
    <location>
        <begin position="1"/>
        <end position="11"/>
    </location>
</feature>
<proteinExistence type="predicted"/>
<organism evidence="2 3">
    <name type="scientific">Candidatus Obscuribacter phosphatis</name>
    <dbReference type="NCBI Taxonomy" id="1906157"/>
    <lineage>
        <taxon>Bacteria</taxon>
        <taxon>Bacillati</taxon>
        <taxon>Candidatus Melainabacteria</taxon>
        <taxon>Candidatus Obscuribacterales</taxon>
        <taxon>Candidatus Obscuribacteraceae</taxon>
        <taxon>Candidatus Obscuribacter</taxon>
    </lineage>
</organism>
<evidence type="ECO:0000256" key="1">
    <source>
        <dbReference type="SAM" id="MobiDB-lite"/>
    </source>
</evidence>
<dbReference type="EMBL" id="JAFLCK010000008">
    <property type="protein sequence ID" value="MBN8660150.1"/>
    <property type="molecule type" value="Genomic_DNA"/>
</dbReference>
<dbReference type="Proteomes" id="UP000664277">
    <property type="component" value="Unassembled WGS sequence"/>
</dbReference>
<protein>
    <submittedName>
        <fullName evidence="2">Uncharacterized protein</fullName>
    </submittedName>
</protein>